<dbReference type="InterPro" id="IPR001633">
    <property type="entry name" value="EAL_dom"/>
</dbReference>
<dbReference type="PROSITE" id="PS50887">
    <property type="entry name" value="GGDEF"/>
    <property type="match status" value="1"/>
</dbReference>
<sequence length="691" mass="77036">MNRSVANVSREDNGDAVTLSDVTDKSAILNRLEAAIWVFDIDESRVVWANQAALAVWDATDLGELQARNLKADMSPAVSQRVKQFQADFIEHDATFSEVWTLYPQGVPKSLRVRYVGIELDDGRMAMLCEGHDEVVEQPESIRSSDALLHTQLMISLHHENGEALYLNPAARAAFDAQNAHLHSRFVRKRDFDKLLKALRTDGQISIITKVATTKGERWHEVTARTCHDPVSGAPSIHVSETDVSDLKEAEARAKSQAYTDPLTGLPNRIHLPILHQQMTAQAEADGDIVGVFFIDLDQFKAINDTLGHSHGDTMLIRVAKRLRAICEGTDKVVRLGGDEFLLLATVPEDDPQQLCNIAGKILDALSLPVRHDGRKLSVTPSIGIARWPQDGETAQELMKNADLAMYQAKAAGRNRYRHFDARMKQDQETELETLTDIREGLKRNDFVAYYQPRVDLATNRIVAVEALARWNHPKRGLIMPDAFIGLCEKTGLINDLGLLILRDALKQQKSWRSQGIEIFVSVNVSQRQLSSFDFAEQVQDALQEFGCDSSGLELEMTETLLVEGDKTVHQNLKALRKLGVKIAIDDFGTGYSNFSRLNDMAADCVKIDRSLIRDLPRSEPIVKMMIAMCKLMKVSIVAEGIENAELEAKVRDLGCDEIQGFYCAKPMTATNMTEHLQGDMGVEPLSRSTK</sequence>
<evidence type="ECO:0000259" key="2">
    <source>
        <dbReference type="PROSITE" id="PS50887"/>
    </source>
</evidence>
<dbReference type="CDD" id="cd01949">
    <property type="entry name" value="GGDEF"/>
    <property type="match status" value="1"/>
</dbReference>
<dbReference type="Gene3D" id="3.20.20.450">
    <property type="entry name" value="EAL domain"/>
    <property type="match status" value="1"/>
</dbReference>
<dbReference type="Gene3D" id="3.30.70.270">
    <property type="match status" value="1"/>
</dbReference>
<dbReference type="GO" id="GO:0003824">
    <property type="term" value="F:catalytic activity"/>
    <property type="evidence" value="ECO:0007669"/>
    <property type="project" value="UniProtKB-ARBA"/>
</dbReference>
<dbReference type="InterPro" id="IPR043128">
    <property type="entry name" value="Rev_trsase/Diguanyl_cyclase"/>
</dbReference>
<evidence type="ECO:0000259" key="1">
    <source>
        <dbReference type="PROSITE" id="PS50883"/>
    </source>
</evidence>
<feature type="domain" description="GGDEF" evidence="2">
    <location>
        <begin position="288"/>
        <end position="422"/>
    </location>
</feature>
<dbReference type="SUPFAM" id="SSF55785">
    <property type="entry name" value="PYP-like sensor domain (PAS domain)"/>
    <property type="match status" value="1"/>
</dbReference>
<dbReference type="AlphaFoldDB" id="A0A944CE26"/>
<comment type="caution">
    <text evidence="3">The sequence shown here is derived from an EMBL/GenBank/DDBJ whole genome shotgun (WGS) entry which is preliminary data.</text>
</comment>
<dbReference type="PANTHER" id="PTHR44757">
    <property type="entry name" value="DIGUANYLATE CYCLASE DGCP"/>
    <property type="match status" value="1"/>
</dbReference>
<evidence type="ECO:0000313" key="3">
    <source>
        <dbReference type="EMBL" id="MBS8260892.1"/>
    </source>
</evidence>
<reference evidence="3" key="2">
    <citation type="journal article" date="2021" name="Microorganisms">
        <title>Bacterial Dimethylsulfoniopropionate Biosynthesis in the East China Sea.</title>
        <authorList>
            <person name="Liu J."/>
            <person name="Zhang Y."/>
            <person name="Liu J."/>
            <person name="Zhong H."/>
            <person name="Williams B.T."/>
            <person name="Zheng Y."/>
            <person name="Curson A.R.J."/>
            <person name="Sun C."/>
            <person name="Sun H."/>
            <person name="Song D."/>
            <person name="Wagner Mackenzie B."/>
            <person name="Bermejo Martinez A."/>
            <person name="Todd J.D."/>
            <person name="Zhang X.H."/>
        </authorList>
    </citation>
    <scope>NUCLEOTIDE SEQUENCE</scope>
    <source>
        <strain evidence="3">AESS21</strain>
    </source>
</reference>
<evidence type="ECO:0000313" key="4">
    <source>
        <dbReference type="Proteomes" id="UP000705379"/>
    </source>
</evidence>
<dbReference type="PROSITE" id="PS50883">
    <property type="entry name" value="EAL"/>
    <property type="match status" value="1"/>
</dbReference>
<dbReference type="SMART" id="SM00052">
    <property type="entry name" value="EAL"/>
    <property type="match status" value="1"/>
</dbReference>
<dbReference type="FunFam" id="3.30.70.270:FF:000001">
    <property type="entry name" value="Diguanylate cyclase domain protein"/>
    <property type="match status" value="1"/>
</dbReference>
<dbReference type="SUPFAM" id="SSF55073">
    <property type="entry name" value="Nucleotide cyclase"/>
    <property type="match status" value="1"/>
</dbReference>
<dbReference type="Pfam" id="PF00563">
    <property type="entry name" value="EAL"/>
    <property type="match status" value="1"/>
</dbReference>
<accession>A0A944CE26</accession>
<dbReference type="InterPro" id="IPR000160">
    <property type="entry name" value="GGDEF_dom"/>
</dbReference>
<dbReference type="SUPFAM" id="SSF141868">
    <property type="entry name" value="EAL domain-like"/>
    <property type="match status" value="1"/>
</dbReference>
<organism evidence="3 4">
    <name type="scientific">Roseibium polysiphoniae</name>
    <dbReference type="NCBI Taxonomy" id="2571221"/>
    <lineage>
        <taxon>Bacteria</taxon>
        <taxon>Pseudomonadati</taxon>
        <taxon>Pseudomonadota</taxon>
        <taxon>Alphaproteobacteria</taxon>
        <taxon>Hyphomicrobiales</taxon>
        <taxon>Stappiaceae</taxon>
        <taxon>Roseibium</taxon>
    </lineage>
</organism>
<dbReference type="PANTHER" id="PTHR44757:SF2">
    <property type="entry name" value="BIOFILM ARCHITECTURE MAINTENANCE PROTEIN MBAA"/>
    <property type="match status" value="1"/>
</dbReference>
<dbReference type="CDD" id="cd01948">
    <property type="entry name" value="EAL"/>
    <property type="match status" value="1"/>
</dbReference>
<dbReference type="NCBIfam" id="TIGR00254">
    <property type="entry name" value="GGDEF"/>
    <property type="match status" value="1"/>
</dbReference>
<feature type="domain" description="EAL" evidence="1">
    <location>
        <begin position="431"/>
        <end position="681"/>
    </location>
</feature>
<dbReference type="Proteomes" id="UP000705379">
    <property type="component" value="Unassembled WGS sequence"/>
</dbReference>
<dbReference type="InterPro" id="IPR029787">
    <property type="entry name" value="Nucleotide_cyclase"/>
</dbReference>
<dbReference type="InterPro" id="IPR052155">
    <property type="entry name" value="Biofilm_reg_signaling"/>
</dbReference>
<dbReference type="InterPro" id="IPR035919">
    <property type="entry name" value="EAL_sf"/>
</dbReference>
<gene>
    <name evidence="3" type="ORF">DYI23_11725</name>
</gene>
<protein>
    <submittedName>
        <fullName evidence="3">Bifunctional diguanylate cyclase/phosphodiesterase</fullName>
    </submittedName>
</protein>
<dbReference type="EMBL" id="QTKU01000002">
    <property type="protein sequence ID" value="MBS8260892.1"/>
    <property type="molecule type" value="Genomic_DNA"/>
</dbReference>
<dbReference type="Pfam" id="PF00990">
    <property type="entry name" value="GGDEF"/>
    <property type="match status" value="1"/>
</dbReference>
<dbReference type="SMART" id="SM00267">
    <property type="entry name" value="GGDEF"/>
    <property type="match status" value="1"/>
</dbReference>
<reference evidence="3" key="1">
    <citation type="submission" date="2018-08" db="EMBL/GenBank/DDBJ databases">
        <authorList>
            <person name="Jin W."/>
            <person name="Wang H."/>
            <person name="Yang Y."/>
            <person name="Li M."/>
            <person name="Liu J."/>
        </authorList>
    </citation>
    <scope>NUCLEOTIDE SEQUENCE</scope>
    <source>
        <strain evidence="3">AESS21</strain>
    </source>
</reference>
<dbReference type="InterPro" id="IPR035965">
    <property type="entry name" value="PAS-like_dom_sf"/>
</dbReference>
<proteinExistence type="predicted"/>
<name>A0A944CE26_9HYPH</name>
<dbReference type="RefSeq" id="WP_213216339.1">
    <property type="nucleotide sequence ID" value="NZ_QTKU01000002.1"/>
</dbReference>